<dbReference type="PROSITE" id="PS50835">
    <property type="entry name" value="IG_LIKE"/>
    <property type="match status" value="2"/>
</dbReference>
<protein>
    <submittedName>
        <fullName evidence="7">Allergin-1</fullName>
    </submittedName>
</protein>
<dbReference type="GeneID" id="103593823"/>
<feature type="region of interest" description="Disordered" evidence="3">
    <location>
        <begin position="236"/>
        <end position="283"/>
    </location>
</feature>
<dbReference type="InterPro" id="IPR040878">
    <property type="entry name" value="IL-40-like_Ig"/>
</dbReference>
<evidence type="ECO:0000256" key="4">
    <source>
        <dbReference type="SAM" id="Phobius"/>
    </source>
</evidence>
<keyword evidence="4" id="KW-0472">Membrane</keyword>
<dbReference type="Proteomes" id="UP000694923">
    <property type="component" value="Unplaced"/>
</dbReference>
<dbReference type="InterPro" id="IPR036179">
    <property type="entry name" value="Ig-like_dom_sf"/>
</dbReference>
<feature type="domain" description="Ig-like" evidence="5">
    <location>
        <begin position="78"/>
        <end position="169"/>
    </location>
</feature>
<dbReference type="InterPro" id="IPR013783">
    <property type="entry name" value="Ig-like_fold"/>
</dbReference>
<keyword evidence="2" id="KW-0325">Glycoprotein</keyword>
<organism evidence="6 7">
    <name type="scientific">Galeopterus variegatus</name>
    <name type="common">Malayan flying lemur</name>
    <name type="synonym">Cynocephalus variegatus</name>
    <dbReference type="NCBI Taxonomy" id="482537"/>
    <lineage>
        <taxon>Eukaryota</taxon>
        <taxon>Metazoa</taxon>
        <taxon>Chordata</taxon>
        <taxon>Craniata</taxon>
        <taxon>Vertebrata</taxon>
        <taxon>Euteleostomi</taxon>
        <taxon>Mammalia</taxon>
        <taxon>Eutheria</taxon>
        <taxon>Euarchontoglires</taxon>
        <taxon>Dermoptera</taxon>
        <taxon>Cynocephalidae</taxon>
        <taxon>Galeopterus</taxon>
    </lineage>
</organism>
<keyword evidence="4" id="KW-0812">Transmembrane</keyword>
<keyword evidence="4" id="KW-1133">Transmembrane helix</keyword>
<dbReference type="SUPFAM" id="SSF48726">
    <property type="entry name" value="Immunoglobulin"/>
    <property type="match status" value="2"/>
</dbReference>
<keyword evidence="1" id="KW-0732">Signal</keyword>
<dbReference type="InterPro" id="IPR007110">
    <property type="entry name" value="Ig-like_dom"/>
</dbReference>
<gene>
    <name evidence="7" type="primary">MILR1</name>
</gene>
<keyword evidence="6" id="KW-1185">Reference proteome</keyword>
<evidence type="ECO:0000256" key="2">
    <source>
        <dbReference type="ARBA" id="ARBA00023180"/>
    </source>
</evidence>
<proteinExistence type="predicted"/>
<feature type="compositionally biased region" description="Polar residues" evidence="3">
    <location>
        <begin position="250"/>
        <end position="274"/>
    </location>
</feature>
<evidence type="ECO:0000313" key="7">
    <source>
        <dbReference type="RefSeq" id="XP_008575125.1"/>
    </source>
</evidence>
<dbReference type="RefSeq" id="XP_008575125.1">
    <property type="nucleotide sequence ID" value="XM_008576903.1"/>
</dbReference>
<evidence type="ECO:0000259" key="5">
    <source>
        <dbReference type="PROSITE" id="PS50835"/>
    </source>
</evidence>
<sequence>MKGQNVSLFCSNKNKSLQITYLLFRSGIFLQSQEGKGAPTVFNLSISEVRDLGPYKCKAQVSNCSGYSGEFNFTAVEPVTAPLLNITVIRTETGRHITLRCISFNGSLPINYTFFEKNVIISPAISKNERKPAEFNLTKKNAEEEKEYRCEAKNRLPNRALYSQPVTVTSAGRDGCPFCLQLLLPGLLVVLVIIILILAFWIPSKYKRRKAMRGHVSKDGGDIPMEAGIYENVSKNPADEESVPGLESGQGVSTAQDGTTQSQEIHYATPTFQEGTPGEQKVCNDSKTGYVYSELVFES</sequence>
<feature type="transmembrane region" description="Helical" evidence="4">
    <location>
        <begin position="182"/>
        <end position="203"/>
    </location>
</feature>
<evidence type="ECO:0000256" key="3">
    <source>
        <dbReference type="SAM" id="MobiDB-lite"/>
    </source>
</evidence>
<dbReference type="Pfam" id="PF17736">
    <property type="entry name" value="Ig_C17orf99"/>
    <property type="match status" value="1"/>
</dbReference>
<evidence type="ECO:0000256" key="1">
    <source>
        <dbReference type="ARBA" id="ARBA00022729"/>
    </source>
</evidence>
<name>A0ABM0R3D4_GALVR</name>
<reference evidence="7" key="1">
    <citation type="submission" date="2025-08" db="UniProtKB">
        <authorList>
            <consortium name="RefSeq"/>
        </authorList>
    </citation>
    <scope>IDENTIFICATION</scope>
</reference>
<evidence type="ECO:0000313" key="6">
    <source>
        <dbReference type="Proteomes" id="UP000694923"/>
    </source>
</evidence>
<feature type="domain" description="Ig-like" evidence="5">
    <location>
        <begin position="1"/>
        <end position="74"/>
    </location>
</feature>
<accession>A0ABM0R3D4</accession>
<dbReference type="Gene3D" id="2.60.40.10">
    <property type="entry name" value="Immunoglobulins"/>
    <property type="match status" value="1"/>
</dbReference>